<feature type="domain" description="Cupin type-2" evidence="2">
    <location>
        <begin position="238"/>
        <end position="309"/>
    </location>
</feature>
<dbReference type="Gene3D" id="2.60.120.10">
    <property type="entry name" value="Jelly Rolls"/>
    <property type="match status" value="2"/>
</dbReference>
<sequence>MAMALEDGSQAAGSSLAQDMKGLIGRYTDKTFDWDAFPASRDFPDLARCQMRYIGGGGSPKVNDPATLPAGKFTFSMVHQPPGKFAASHSHEVVEHFLILEGVLTVGWVWGDEVIEAKLAPGDLVLNKLGRPHGFRNDGVEPVLMQITVGSGKPQPPVYVCHPRDKGIEAARRFGAGAGPDKIIPFNPDSSDFRQRELAQYLVRYRDRVPVWHKAGFASMTYIGEQAAPPQHYRMEMIHLSKGAGIKAYSRDVEDVYFVLDGTVTVGWEENGKTVEQRLGTRDLIFNPAGRAHYFRNDGPADARFTMVVGSPAPETVAFTAA</sequence>
<evidence type="ECO:0000259" key="2">
    <source>
        <dbReference type="Pfam" id="PF07883"/>
    </source>
</evidence>
<dbReference type="InterPro" id="IPR014710">
    <property type="entry name" value="RmlC-like_jellyroll"/>
</dbReference>
<evidence type="ECO:0000313" key="4">
    <source>
        <dbReference type="Proteomes" id="UP001595711"/>
    </source>
</evidence>
<dbReference type="SUPFAM" id="SSF51182">
    <property type="entry name" value="RmlC-like cupins"/>
    <property type="match status" value="1"/>
</dbReference>
<evidence type="ECO:0000313" key="3">
    <source>
        <dbReference type="EMBL" id="MFC3676776.1"/>
    </source>
</evidence>
<gene>
    <name evidence="3" type="ORF">ACFOOQ_14560</name>
</gene>
<proteinExistence type="predicted"/>
<evidence type="ECO:0000256" key="1">
    <source>
        <dbReference type="ARBA" id="ARBA00022723"/>
    </source>
</evidence>
<dbReference type="Proteomes" id="UP001595711">
    <property type="component" value="Unassembled WGS sequence"/>
</dbReference>
<protein>
    <submittedName>
        <fullName evidence="3">Cupin domain-containing protein</fullName>
    </submittedName>
</protein>
<organism evidence="3 4">
    <name type="scientific">Ferrovibrio xuzhouensis</name>
    <dbReference type="NCBI Taxonomy" id="1576914"/>
    <lineage>
        <taxon>Bacteria</taxon>
        <taxon>Pseudomonadati</taxon>
        <taxon>Pseudomonadota</taxon>
        <taxon>Alphaproteobacteria</taxon>
        <taxon>Rhodospirillales</taxon>
        <taxon>Rhodospirillaceae</taxon>
        <taxon>Ferrovibrio</taxon>
    </lineage>
</organism>
<dbReference type="PANTHER" id="PTHR35848">
    <property type="entry name" value="OXALATE-BINDING PROTEIN"/>
    <property type="match status" value="1"/>
</dbReference>
<name>A0ABV7VJ19_9PROT</name>
<dbReference type="EMBL" id="JBHRYJ010000003">
    <property type="protein sequence ID" value="MFC3676776.1"/>
    <property type="molecule type" value="Genomic_DNA"/>
</dbReference>
<dbReference type="InterPro" id="IPR013096">
    <property type="entry name" value="Cupin_2"/>
</dbReference>
<dbReference type="InterPro" id="IPR051610">
    <property type="entry name" value="GPI/OXD"/>
</dbReference>
<comment type="caution">
    <text evidence="3">The sequence shown here is derived from an EMBL/GenBank/DDBJ whole genome shotgun (WGS) entry which is preliminary data.</text>
</comment>
<reference evidence="4" key="1">
    <citation type="journal article" date="2019" name="Int. J. Syst. Evol. Microbiol.">
        <title>The Global Catalogue of Microorganisms (GCM) 10K type strain sequencing project: providing services to taxonomists for standard genome sequencing and annotation.</title>
        <authorList>
            <consortium name="The Broad Institute Genomics Platform"/>
            <consortium name="The Broad Institute Genome Sequencing Center for Infectious Disease"/>
            <person name="Wu L."/>
            <person name="Ma J."/>
        </authorList>
    </citation>
    <scope>NUCLEOTIDE SEQUENCE [LARGE SCALE GENOMIC DNA]</scope>
    <source>
        <strain evidence="4">KCTC 42182</strain>
    </source>
</reference>
<dbReference type="InterPro" id="IPR011051">
    <property type="entry name" value="RmlC_Cupin_sf"/>
</dbReference>
<dbReference type="RefSeq" id="WP_379727933.1">
    <property type="nucleotide sequence ID" value="NZ_JBHRYJ010000003.1"/>
</dbReference>
<keyword evidence="1" id="KW-0479">Metal-binding</keyword>
<feature type="domain" description="Cupin type-2" evidence="2">
    <location>
        <begin position="77"/>
        <end position="145"/>
    </location>
</feature>
<accession>A0ABV7VJ19</accession>
<keyword evidence="4" id="KW-1185">Reference proteome</keyword>
<dbReference type="Pfam" id="PF07883">
    <property type="entry name" value="Cupin_2"/>
    <property type="match status" value="2"/>
</dbReference>